<dbReference type="SUPFAM" id="SSF46689">
    <property type="entry name" value="Homeodomain-like"/>
    <property type="match status" value="1"/>
</dbReference>
<dbReference type="GO" id="GO:0005634">
    <property type="term" value="C:nucleus"/>
    <property type="evidence" value="ECO:0007669"/>
    <property type="project" value="UniProtKB-SubCell"/>
</dbReference>
<dbReference type="AlphaFoldDB" id="A0A914UW96"/>
<dbReference type="Gene3D" id="1.10.10.60">
    <property type="entry name" value="Homeodomain-like"/>
    <property type="match status" value="1"/>
</dbReference>
<organism evidence="4 5">
    <name type="scientific">Plectus sambesii</name>
    <dbReference type="NCBI Taxonomy" id="2011161"/>
    <lineage>
        <taxon>Eukaryota</taxon>
        <taxon>Metazoa</taxon>
        <taxon>Ecdysozoa</taxon>
        <taxon>Nematoda</taxon>
        <taxon>Chromadorea</taxon>
        <taxon>Plectida</taxon>
        <taxon>Plectina</taxon>
        <taxon>Plectoidea</taxon>
        <taxon>Plectidae</taxon>
        <taxon>Plectus</taxon>
    </lineage>
</organism>
<evidence type="ECO:0000313" key="5">
    <source>
        <dbReference type="WBParaSite" id="PSAMB.scaffold1313size33116.g12426.t1"/>
    </source>
</evidence>
<feature type="domain" description="HTH CENPB-type" evidence="3">
    <location>
        <begin position="1"/>
        <end position="73"/>
    </location>
</feature>
<dbReference type="Pfam" id="PF03221">
    <property type="entry name" value="HTH_Tnp_Tc5"/>
    <property type="match status" value="1"/>
</dbReference>
<proteinExistence type="predicted"/>
<evidence type="ECO:0000256" key="2">
    <source>
        <dbReference type="ARBA" id="ARBA00023125"/>
    </source>
</evidence>
<keyword evidence="2" id="KW-0238">DNA-binding</keyword>
<keyword evidence="4" id="KW-1185">Reference proteome</keyword>
<reference evidence="5" key="1">
    <citation type="submission" date="2022-11" db="UniProtKB">
        <authorList>
            <consortium name="WormBaseParasite"/>
        </authorList>
    </citation>
    <scope>IDENTIFICATION</scope>
</reference>
<sequence>MGRPGRPPFFPELDAKLIAWFKEKREKHIAVTCKSLRYQFRKAELSTPLPADFKASDGYLFCWTKRHNIGRRCITHTGQADNREKREIAKLTEEFLLSLNMKTVEY</sequence>
<comment type="subcellular location">
    <subcellularLocation>
        <location evidence="1">Nucleus</location>
    </subcellularLocation>
</comment>
<dbReference type="Proteomes" id="UP000887566">
    <property type="component" value="Unplaced"/>
</dbReference>
<evidence type="ECO:0000259" key="3">
    <source>
        <dbReference type="PROSITE" id="PS51253"/>
    </source>
</evidence>
<name>A0A914UW96_9BILA</name>
<evidence type="ECO:0000256" key="1">
    <source>
        <dbReference type="ARBA" id="ARBA00004123"/>
    </source>
</evidence>
<protein>
    <submittedName>
        <fullName evidence="5">HTH CENPB-type domain-containing protein</fullName>
    </submittedName>
</protein>
<dbReference type="PROSITE" id="PS51253">
    <property type="entry name" value="HTH_CENPB"/>
    <property type="match status" value="1"/>
</dbReference>
<dbReference type="GO" id="GO:0003677">
    <property type="term" value="F:DNA binding"/>
    <property type="evidence" value="ECO:0007669"/>
    <property type="project" value="UniProtKB-KW"/>
</dbReference>
<accession>A0A914UW96</accession>
<dbReference type="InterPro" id="IPR009057">
    <property type="entry name" value="Homeodomain-like_sf"/>
</dbReference>
<dbReference type="WBParaSite" id="PSAMB.scaffold1313size33116.g12426.t1">
    <property type="protein sequence ID" value="PSAMB.scaffold1313size33116.g12426.t1"/>
    <property type="gene ID" value="PSAMB.scaffold1313size33116.g12426"/>
</dbReference>
<dbReference type="InterPro" id="IPR006600">
    <property type="entry name" value="HTH_CenpB_DNA-bd_dom"/>
</dbReference>
<evidence type="ECO:0000313" key="4">
    <source>
        <dbReference type="Proteomes" id="UP000887566"/>
    </source>
</evidence>